<sequence>MAALHSFSASVSSVYGIPPLLSIPVPNYAVSSSSCRAQALRIVFISSTGSKETVSFYSFSQDYVCWGSTLQV</sequence>
<comment type="caution">
    <text evidence="1">The sequence shown here is derived from an EMBL/GenBank/DDBJ whole genome shotgun (WGS) entry which is preliminary data.</text>
</comment>
<name>A0ABR2D5U8_9ROSI</name>
<accession>A0ABR2D5U8</accession>
<dbReference type="Proteomes" id="UP001472677">
    <property type="component" value="Unassembled WGS sequence"/>
</dbReference>
<reference evidence="1 2" key="1">
    <citation type="journal article" date="2024" name="G3 (Bethesda)">
        <title>Genome assembly of Hibiscus sabdariffa L. provides insights into metabolisms of medicinal natural products.</title>
        <authorList>
            <person name="Kim T."/>
        </authorList>
    </citation>
    <scope>NUCLEOTIDE SEQUENCE [LARGE SCALE GENOMIC DNA]</scope>
    <source>
        <strain evidence="1">TK-2024</strain>
        <tissue evidence="1">Old leaves</tissue>
    </source>
</reference>
<evidence type="ECO:0000313" key="1">
    <source>
        <dbReference type="EMBL" id="KAK8530703.1"/>
    </source>
</evidence>
<proteinExistence type="predicted"/>
<keyword evidence="2" id="KW-1185">Reference proteome</keyword>
<gene>
    <name evidence="1" type="ORF">V6N12_013207</name>
</gene>
<evidence type="ECO:0000313" key="2">
    <source>
        <dbReference type="Proteomes" id="UP001472677"/>
    </source>
</evidence>
<organism evidence="1 2">
    <name type="scientific">Hibiscus sabdariffa</name>
    <name type="common">roselle</name>
    <dbReference type="NCBI Taxonomy" id="183260"/>
    <lineage>
        <taxon>Eukaryota</taxon>
        <taxon>Viridiplantae</taxon>
        <taxon>Streptophyta</taxon>
        <taxon>Embryophyta</taxon>
        <taxon>Tracheophyta</taxon>
        <taxon>Spermatophyta</taxon>
        <taxon>Magnoliopsida</taxon>
        <taxon>eudicotyledons</taxon>
        <taxon>Gunneridae</taxon>
        <taxon>Pentapetalae</taxon>
        <taxon>rosids</taxon>
        <taxon>malvids</taxon>
        <taxon>Malvales</taxon>
        <taxon>Malvaceae</taxon>
        <taxon>Malvoideae</taxon>
        <taxon>Hibiscus</taxon>
    </lineage>
</organism>
<protein>
    <submittedName>
        <fullName evidence="1">Uncharacterized protein</fullName>
    </submittedName>
</protein>
<dbReference type="EMBL" id="JBBPBM010000035">
    <property type="protein sequence ID" value="KAK8530703.1"/>
    <property type="molecule type" value="Genomic_DNA"/>
</dbReference>